<dbReference type="AlphaFoldDB" id="R7UWI6"/>
<evidence type="ECO:0000256" key="2">
    <source>
        <dbReference type="ARBA" id="ARBA00008960"/>
    </source>
</evidence>
<dbReference type="PANTHER" id="PTHR31703:SF2">
    <property type="entry name" value="UPF0669 PROTEIN C6ORF120"/>
    <property type="match status" value="1"/>
</dbReference>
<dbReference type="Pfam" id="PF17065">
    <property type="entry name" value="UPF0669"/>
    <property type="match status" value="1"/>
</dbReference>
<feature type="chain" id="PRO_5008788503" description="Fucolectin tachylectin-4 pentraxin-1 domain-containing protein" evidence="6">
    <location>
        <begin position="25"/>
        <end position="169"/>
    </location>
</feature>
<reference evidence="8" key="3">
    <citation type="submission" date="2015-06" db="UniProtKB">
        <authorList>
            <consortium name="EnsemblMetazoa"/>
        </authorList>
    </citation>
    <scope>IDENTIFICATION</scope>
</reference>
<organism evidence="7">
    <name type="scientific">Capitella teleta</name>
    <name type="common">Polychaete worm</name>
    <dbReference type="NCBI Taxonomy" id="283909"/>
    <lineage>
        <taxon>Eukaryota</taxon>
        <taxon>Metazoa</taxon>
        <taxon>Spiralia</taxon>
        <taxon>Lophotrochozoa</taxon>
        <taxon>Annelida</taxon>
        <taxon>Polychaeta</taxon>
        <taxon>Sedentaria</taxon>
        <taxon>Scolecida</taxon>
        <taxon>Capitellidae</taxon>
        <taxon>Capitella</taxon>
    </lineage>
</organism>
<proteinExistence type="inferred from homology"/>
<dbReference type="OrthoDB" id="10046613at2759"/>
<reference evidence="9" key="1">
    <citation type="submission" date="2012-12" db="EMBL/GenBank/DDBJ databases">
        <authorList>
            <person name="Hellsten U."/>
            <person name="Grimwood J."/>
            <person name="Chapman J.A."/>
            <person name="Shapiro H."/>
            <person name="Aerts A."/>
            <person name="Otillar R.P."/>
            <person name="Terry A.Y."/>
            <person name="Boore J.L."/>
            <person name="Simakov O."/>
            <person name="Marletaz F."/>
            <person name="Cho S.-J."/>
            <person name="Edsinger-Gonzales E."/>
            <person name="Havlak P."/>
            <person name="Kuo D.-H."/>
            <person name="Larsson T."/>
            <person name="Lv J."/>
            <person name="Arendt D."/>
            <person name="Savage R."/>
            <person name="Osoegawa K."/>
            <person name="de Jong P."/>
            <person name="Lindberg D.R."/>
            <person name="Seaver E.C."/>
            <person name="Weisblat D.A."/>
            <person name="Putnam N.H."/>
            <person name="Grigoriev I.V."/>
            <person name="Rokhsar D.S."/>
        </authorList>
    </citation>
    <scope>NUCLEOTIDE SEQUENCE</scope>
    <source>
        <strain evidence="9">I ESC-2004</strain>
    </source>
</reference>
<dbReference type="STRING" id="283909.R7UWI6"/>
<keyword evidence="5" id="KW-0325">Glycoprotein</keyword>
<evidence type="ECO:0008006" key="10">
    <source>
        <dbReference type="Google" id="ProtNLM"/>
    </source>
</evidence>
<evidence type="ECO:0000313" key="7">
    <source>
        <dbReference type="EMBL" id="ELU10632.1"/>
    </source>
</evidence>
<dbReference type="PANTHER" id="PTHR31703">
    <property type="entry name" value="UPF0669 PROTEIN C6ORF120"/>
    <property type="match status" value="1"/>
</dbReference>
<dbReference type="GO" id="GO:0005576">
    <property type="term" value="C:extracellular region"/>
    <property type="evidence" value="ECO:0007669"/>
    <property type="project" value="UniProtKB-SubCell"/>
</dbReference>
<dbReference type="EnsemblMetazoa" id="CapteT182983">
    <property type="protein sequence ID" value="CapteP182983"/>
    <property type="gene ID" value="CapteG182983"/>
</dbReference>
<sequence>MQLIFSSFVSSLLFLLLALQHSLADRLSALYTVSEKVGAGNHTHIKLYDKGPIRLVLETVSGDADLYVSDSNSQPGWMDYDLQSGTCGEDSVVVPADMKRPVYIGIYGHPSYDVSVYVLRIYPDVNEESVRGRKNQQRTPSPSDSRDDEESLLWTVFVGILKILLDVLV</sequence>
<comment type="similarity">
    <text evidence="2">Belongs to the UPF0669 family.</text>
</comment>
<evidence type="ECO:0000313" key="8">
    <source>
        <dbReference type="EnsemblMetazoa" id="CapteP182983"/>
    </source>
</evidence>
<dbReference type="EMBL" id="KB297336">
    <property type="protein sequence ID" value="ELU10632.1"/>
    <property type="molecule type" value="Genomic_DNA"/>
</dbReference>
<dbReference type="EMBL" id="AMQN01005993">
    <property type="status" value="NOT_ANNOTATED_CDS"/>
    <property type="molecule type" value="Genomic_DNA"/>
</dbReference>
<evidence type="ECO:0000256" key="6">
    <source>
        <dbReference type="SAM" id="SignalP"/>
    </source>
</evidence>
<dbReference type="HOGENOM" id="CLU_113576_1_0_1"/>
<dbReference type="OMA" id="FGETAYS"/>
<keyword evidence="4 6" id="KW-0732">Signal</keyword>
<keyword evidence="3" id="KW-0964">Secreted</keyword>
<name>R7UWI6_CAPTE</name>
<evidence type="ECO:0000256" key="1">
    <source>
        <dbReference type="ARBA" id="ARBA00004613"/>
    </source>
</evidence>
<evidence type="ECO:0000313" key="9">
    <source>
        <dbReference type="Proteomes" id="UP000014760"/>
    </source>
</evidence>
<feature type="signal peptide" evidence="6">
    <location>
        <begin position="1"/>
        <end position="24"/>
    </location>
</feature>
<accession>R7UWI6</accession>
<evidence type="ECO:0000256" key="4">
    <source>
        <dbReference type="ARBA" id="ARBA00022729"/>
    </source>
</evidence>
<keyword evidence="9" id="KW-1185">Reference proteome</keyword>
<evidence type="ECO:0000256" key="3">
    <source>
        <dbReference type="ARBA" id="ARBA00022525"/>
    </source>
</evidence>
<evidence type="ECO:0000256" key="5">
    <source>
        <dbReference type="ARBA" id="ARBA00023180"/>
    </source>
</evidence>
<dbReference type="InterPro" id="IPR031420">
    <property type="entry name" value="UPF0669"/>
</dbReference>
<comment type="subcellular location">
    <subcellularLocation>
        <location evidence="1">Secreted</location>
    </subcellularLocation>
</comment>
<protein>
    <recommendedName>
        <fullName evidence="10">Fucolectin tachylectin-4 pentraxin-1 domain-containing protein</fullName>
    </recommendedName>
</protein>
<dbReference type="Proteomes" id="UP000014760">
    <property type="component" value="Unassembled WGS sequence"/>
</dbReference>
<gene>
    <name evidence="7" type="ORF">CAPTEDRAFT_182983</name>
</gene>
<reference evidence="7 9" key="2">
    <citation type="journal article" date="2013" name="Nature">
        <title>Insights into bilaterian evolution from three spiralian genomes.</title>
        <authorList>
            <person name="Simakov O."/>
            <person name="Marletaz F."/>
            <person name="Cho S.J."/>
            <person name="Edsinger-Gonzales E."/>
            <person name="Havlak P."/>
            <person name="Hellsten U."/>
            <person name="Kuo D.H."/>
            <person name="Larsson T."/>
            <person name="Lv J."/>
            <person name="Arendt D."/>
            <person name="Savage R."/>
            <person name="Osoegawa K."/>
            <person name="de Jong P."/>
            <person name="Grimwood J."/>
            <person name="Chapman J.A."/>
            <person name="Shapiro H."/>
            <person name="Aerts A."/>
            <person name="Otillar R.P."/>
            <person name="Terry A.Y."/>
            <person name="Boore J.L."/>
            <person name="Grigoriev I.V."/>
            <person name="Lindberg D.R."/>
            <person name="Seaver E.C."/>
            <person name="Weisblat D.A."/>
            <person name="Putnam N.H."/>
            <person name="Rokhsar D.S."/>
        </authorList>
    </citation>
    <scope>NUCLEOTIDE SEQUENCE</scope>
    <source>
        <strain evidence="7 9">I ESC-2004</strain>
    </source>
</reference>